<gene>
    <name evidence="1" type="ORF">SDC9_198858</name>
</gene>
<dbReference type="AlphaFoldDB" id="A0A645IJP8"/>
<sequence length="92" mass="10782">MPKPRTSVFFRRKDPVDPHFSHQREHLRRADVLFVPGRRLGSDFLFGELPGYLSQHFLLLRKFKKLHGTVPPILIQLSRQLVSKPQASLFSY</sequence>
<name>A0A645IJP8_9ZZZZ</name>
<accession>A0A645IJP8</accession>
<dbReference type="EMBL" id="VSSQ01116110">
    <property type="protein sequence ID" value="MPN51216.1"/>
    <property type="molecule type" value="Genomic_DNA"/>
</dbReference>
<reference evidence="1" key="1">
    <citation type="submission" date="2019-08" db="EMBL/GenBank/DDBJ databases">
        <authorList>
            <person name="Kucharzyk K."/>
            <person name="Murdoch R.W."/>
            <person name="Higgins S."/>
            <person name="Loffler F."/>
        </authorList>
    </citation>
    <scope>NUCLEOTIDE SEQUENCE</scope>
</reference>
<comment type="caution">
    <text evidence="1">The sequence shown here is derived from an EMBL/GenBank/DDBJ whole genome shotgun (WGS) entry which is preliminary data.</text>
</comment>
<organism evidence="1">
    <name type="scientific">bioreactor metagenome</name>
    <dbReference type="NCBI Taxonomy" id="1076179"/>
    <lineage>
        <taxon>unclassified sequences</taxon>
        <taxon>metagenomes</taxon>
        <taxon>ecological metagenomes</taxon>
    </lineage>
</organism>
<protein>
    <submittedName>
        <fullName evidence="1">Uncharacterized protein</fullName>
    </submittedName>
</protein>
<evidence type="ECO:0000313" key="1">
    <source>
        <dbReference type="EMBL" id="MPN51216.1"/>
    </source>
</evidence>
<proteinExistence type="predicted"/>